<dbReference type="OrthoDB" id="6481109at2"/>
<organism evidence="1 2">
    <name type="scientific">Yersinia rohdei</name>
    <dbReference type="NCBI Taxonomy" id="29485"/>
    <lineage>
        <taxon>Bacteria</taxon>
        <taxon>Pseudomonadati</taxon>
        <taxon>Pseudomonadota</taxon>
        <taxon>Gammaproteobacteria</taxon>
        <taxon>Enterobacterales</taxon>
        <taxon>Yersiniaceae</taxon>
        <taxon>Yersinia</taxon>
    </lineage>
</organism>
<dbReference type="AlphaFoldDB" id="A0A0U1HWR5"/>
<evidence type="ECO:0000313" key="1">
    <source>
        <dbReference type="EMBL" id="CQI95704.1"/>
    </source>
</evidence>
<sequence>MEQRGIALLLVLCVLLLMSVMVTISSDYWVEMYYLTEKEKKDKENKWLLLAAERFFFNDMIKTVSNDNFMINQSENIIINRKNIDVELIEVGNCFNINTLQYSLSKENAKNKAYPWWVLKNILQLENRPSLYLNEMIMDSEFFFKTNHKSDYDDIELIIKIKQELLVDDFVESLLKVDEFFFNTSPIFCSRNDDKLLINVNMLEARHTKLIQAIFLHVLNEADVTKIILSKPENGWSSVTHFFESIMNDTTIDIDDVLKIINLEILSFSHDEYHFLSTFKVSDKYISHQLKSHFYIKNKKITLLDRRFSIGEYPIK</sequence>
<dbReference type="EMBL" id="CTKE01000021">
    <property type="protein sequence ID" value="CQI95704.1"/>
    <property type="molecule type" value="Genomic_DNA"/>
</dbReference>
<dbReference type="GO" id="GO:0009306">
    <property type="term" value="P:protein secretion"/>
    <property type="evidence" value="ECO:0007669"/>
    <property type="project" value="InterPro"/>
</dbReference>
<dbReference type="GO" id="GO:0016020">
    <property type="term" value="C:membrane"/>
    <property type="evidence" value="ECO:0007669"/>
    <property type="project" value="InterPro"/>
</dbReference>
<reference evidence="1 2" key="1">
    <citation type="submission" date="2015-03" db="EMBL/GenBank/DDBJ databases">
        <authorList>
            <person name="Murphy D."/>
        </authorList>
    </citation>
    <scope>NUCLEOTIDE SEQUENCE [LARGE SCALE GENOMIC DNA]</scope>
    <source>
        <strain evidence="1 2">68/02</strain>
    </source>
</reference>
<dbReference type="SUPFAM" id="SSF158544">
    <property type="entry name" value="GspK insert domain-like"/>
    <property type="match status" value="1"/>
</dbReference>
<dbReference type="InterPro" id="IPR005628">
    <property type="entry name" value="GspK"/>
</dbReference>
<dbReference type="Gene3D" id="1.10.40.60">
    <property type="entry name" value="EpsJ-like"/>
    <property type="match status" value="1"/>
</dbReference>
<gene>
    <name evidence="1" type="ORF">ERS008555_03452</name>
</gene>
<name>A0A0U1HWR5_YERRO</name>
<protein>
    <submittedName>
        <fullName evidence="1">General secretion pathway protein K</fullName>
    </submittedName>
</protein>
<dbReference type="STRING" id="29485.CH64_1729"/>
<accession>A0A0U1HWR5</accession>
<dbReference type="InterPro" id="IPR038072">
    <property type="entry name" value="GspK_central_sf"/>
</dbReference>
<dbReference type="PANTHER" id="PTHR38831:SF1">
    <property type="entry name" value="TYPE II SECRETION SYSTEM PROTEIN K-RELATED"/>
    <property type="match status" value="1"/>
</dbReference>
<dbReference type="RefSeq" id="WP_050535327.1">
    <property type="nucleotide sequence ID" value="NZ_CTKE01000021.1"/>
</dbReference>
<dbReference type="Proteomes" id="UP000042054">
    <property type="component" value="Unassembled WGS sequence"/>
</dbReference>
<proteinExistence type="predicted"/>
<dbReference type="PANTHER" id="PTHR38831">
    <property type="entry name" value="TYPE II SECRETION SYSTEM PROTEIN K"/>
    <property type="match status" value="1"/>
</dbReference>
<evidence type="ECO:0000313" key="2">
    <source>
        <dbReference type="Proteomes" id="UP000042054"/>
    </source>
</evidence>